<keyword evidence="6" id="KW-0067">ATP-binding</keyword>
<dbReference type="InterPro" id="IPR036640">
    <property type="entry name" value="ABC1_TM_sf"/>
</dbReference>
<dbReference type="Proteomes" id="UP000015104">
    <property type="component" value="Unassembled WGS sequence"/>
</dbReference>
<dbReference type="PANTHER" id="PTHR24223:SF443">
    <property type="entry name" value="MULTIDRUG-RESISTANCE LIKE PROTEIN 1, ISOFORM I"/>
    <property type="match status" value="1"/>
</dbReference>
<dbReference type="Gene3D" id="1.20.1560.10">
    <property type="entry name" value="ABC transporter type 1, transmembrane domain"/>
    <property type="match status" value="1"/>
</dbReference>
<keyword evidence="12" id="KW-1185">Reference proteome</keyword>
<dbReference type="HOGENOM" id="CLU_1572659_0_0_1"/>
<dbReference type="SUPFAM" id="SSF90123">
    <property type="entry name" value="ABC transporter transmembrane region"/>
    <property type="match status" value="1"/>
</dbReference>
<proteinExistence type="predicted"/>
<dbReference type="EMBL" id="CAEY01001145">
    <property type="status" value="NOT_ANNOTATED_CDS"/>
    <property type="molecule type" value="Genomic_DNA"/>
</dbReference>
<dbReference type="EnsemblMetazoa" id="tetur03g09520.1">
    <property type="protein sequence ID" value="tetur03g09520.1"/>
    <property type="gene ID" value="tetur03g09520"/>
</dbReference>
<dbReference type="PANTHER" id="PTHR24223">
    <property type="entry name" value="ATP-BINDING CASSETTE SUB-FAMILY C"/>
    <property type="match status" value="1"/>
</dbReference>
<keyword evidence="4" id="KW-0677">Repeat</keyword>
<keyword evidence="7 9" id="KW-1133">Transmembrane helix</keyword>
<reference evidence="11" key="2">
    <citation type="submission" date="2015-06" db="UniProtKB">
        <authorList>
            <consortium name="EnsemblMetazoa"/>
        </authorList>
    </citation>
    <scope>IDENTIFICATION</scope>
</reference>
<evidence type="ECO:0000313" key="12">
    <source>
        <dbReference type="Proteomes" id="UP000015104"/>
    </source>
</evidence>
<name>T1K0Y3_TETUR</name>
<dbReference type="GO" id="GO:0140359">
    <property type="term" value="F:ABC-type transporter activity"/>
    <property type="evidence" value="ECO:0007669"/>
    <property type="project" value="InterPro"/>
</dbReference>
<evidence type="ECO:0000256" key="4">
    <source>
        <dbReference type="ARBA" id="ARBA00022737"/>
    </source>
</evidence>
<reference evidence="12" key="1">
    <citation type="submission" date="2011-08" db="EMBL/GenBank/DDBJ databases">
        <authorList>
            <person name="Rombauts S."/>
        </authorList>
    </citation>
    <scope>NUCLEOTIDE SEQUENCE</scope>
    <source>
        <strain evidence="12">London</strain>
    </source>
</reference>
<comment type="subcellular location">
    <subcellularLocation>
        <location evidence="1">Endomembrane system</location>
        <topology evidence="1">Multi-pass membrane protein</topology>
    </subcellularLocation>
</comment>
<keyword evidence="5" id="KW-0547">Nucleotide-binding</keyword>
<dbReference type="InterPro" id="IPR011527">
    <property type="entry name" value="ABC1_TM_dom"/>
</dbReference>
<organism evidence="11 12">
    <name type="scientific">Tetranychus urticae</name>
    <name type="common">Two-spotted spider mite</name>
    <dbReference type="NCBI Taxonomy" id="32264"/>
    <lineage>
        <taxon>Eukaryota</taxon>
        <taxon>Metazoa</taxon>
        <taxon>Ecdysozoa</taxon>
        <taxon>Arthropoda</taxon>
        <taxon>Chelicerata</taxon>
        <taxon>Arachnida</taxon>
        <taxon>Acari</taxon>
        <taxon>Acariformes</taxon>
        <taxon>Trombidiformes</taxon>
        <taxon>Prostigmata</taxon>
        <taxon>Eleutherengona</taxon>
        <taxon>Raphignathae</taxon>
        <taxon>Tetranychoidea</taxon>
        <taxon>Tetranychidae</taxon>
        <taxon>Tetranychus</taxon>
    </lineage>
</organism>
<feature type="domain" description="ABC transmembrane type-1" evidence="10">
    <location>
        <begin position="57"/>
        <end position="159"/>
    </location>
</feature>
<dbReference type="InterPro" id="IPR050173">
    <property type="entry name" value="ABC_transporter_C-like"/>
</dbReference>
<keyword evidence="2" id="KW-0813">Transport</keyword>
<protein>
    <recommendedName>
        <fullName evidence="10">ABC transmembrane type-1 domain-containing protein</fullName>
    </recommendedName>
</protein>
<accession>T1K0Y3</accession>
<dbReference type="GO" id="GO:0016020">
    <property type="term" value="C:membrane"/>
    <property type="evidence" value="ECO:0007669"/>
    <property type="project" value="InterPro"/>
</dbReference>
<evidence type="ECO:0000256" key="3">
    <source>
        <dbReference type="ARBA" id="ARBA00022692"/>
    </source>
</evidence>
<evidence type="ECO:0000256" key="5">
    <source>
        <dbReference type="ARBA" id="ARBA00022741"/>
    </source>
</evidence>
<evidence type="ECO:0000259" key="10">
    <source>
        <dbReference type="PROSITE" id="PS50929"/>
    </source>
</evidence>
<evidence type="ECO:0000256" key="9">
    <source>
        <dbReference type="SAM" id="Phobius"/>
    </source>
</evidence>
<evidence type="ECO:0000256" key="8">
    <source>
        <dbReference type="ARBA" id="ARBA00023136"/>
    </source>
</evidence>
<keyword evidence="3 9" id="KW-0812">Transmembrane</keyword>
<dbReference type="Pfam" id="PF00664">
    <property type="entry name" value="ABC_membrane"/>
    <property type="match status" value="1"/>
</dbReference>
<keyword evidence="8 9" id="KW-0472">Membrane</keyword>
<evidence type="ECO:0000256" key="1">
    <source>
        <dbReference type="ARBA" id="ARBA00004127"/>
    </source>
</evidence>
<dbReference type="AlphaFoldDB" id="T1K0Y3"/>
<feature type="transmembrane region" description="Helical" evidence="9">
    <location>
        <begin position="130"/>
        <end position="152"/>
    </location>
</feature>
<dbReference type="GO" id="GO:0012505">
    <property type="term" value="C:endomembrane system"/>
    <property type="evidence" value="ECO:0007669"/>
    <property type="project" value="UniProtKB-SubCell"/>
</dbReference>
<evidence type="ECO:0000256" key="6">
    <source>
        <dbReference type="ARBA" id="ARBA00022840"/>
    </source>
</evidence>
<dbReference type="PROSITE" id="PS50929">
    <property type="entry name" value="ABC_TM1F"/>
    <property type="match status" value="1"/>
</dbReference>
<dbReference type="eggNOG" id="KOG0054">
    <property type="taxonomic scope" value="Eukaryota"/>
</dbReference>
<feature type="transmembrane region" description="Helical" evidence="9">
    <location>
        <begin position="49"/>
        <end position="70"/>
    </location>
</feature>
<evidence type="ECO:0000256" key="7">
    <source>
        <dbReference type="ARBA" id="ARBA00022989"/>
    </source>
</evidence>
<dbReference type="GO" id="GO:0005524">
    <property type="term" value="F:ATP binding"/>
    <property type="evidence" value="ECO:0007669"/>
    <property type="project" value="UniProtKB-KW"/>
</dbReference>
<sequence>MSRIIESQSEFKASICLREYQAFESWQTYYNWATGEMVNMVAVDGAVRYYISAIIRLSVISLLFPFNYFVSTRFRSCQIALVKEKDSRAKLVSEVLSGMKVLKLYAMEGDFGDIIAIIRRNEIKCLKSQAILMGGTTIAFASVTFLVAFVSISLVNHLVNMPLCIASNTS</sequence>
<evidence type="ECO:0000313" key="11">
    <source>
        <dbReference type="EnsemblMetazoa" id="tetur03g09520.1"/>
    </source>
</evidence>
<evidence type="ECO:0000256" key="2">
    <source>
        <dbReference type="ARBA" id="ARBA00022448"/>
    </source>
</evidence>